<dbReference type="SUPFAM" id="SSF52172">
    <property type="entry name" value="CheY-like"/>
    <property type="match status" value="1"/>
</dbReference>
<dbReference type="InterPro" id="IPR021800">
    <property type="entry name" value="DUF3369"/>
</dbReference>
<dbReference type="PANTHER" id="PTHR45228">
    <property type="entry name" value="CYCLIC DI-GMP PHOSPHODIESTERASE TM_0186-RELATED"/>
    <property type="match status" value="1"/>
</dbReference>
<dbReference type="Gene3D" id="3.40.50.2300">
    <property type="match status" value="1"/>
</dbReference>
<protein>
    <submittedName>
        <fullName evidence="4">DUF3369 domain-containing protein</fullName>
    </submittedName>
</protein>
<proteinExistence type="predicted"/>
<evidence type="ECO:0000313" key="5">
    <source>
        <dbReference type="Proteomes" id="UP001246372"/>
    </source>
</evidence>
<comment type="caution">
    <text evidence="4">The sequence shown here is derived from an EMBL/GenBank/DDBJ whole genome shotgun (WGS) entry which is preliminary data.</text>
</comment>
<keyword evidence="5" id="KW-1185">Reference proteome</keyword>
<feature type="domain" description="Response regulatory" evidence="2">
    <location>
        <begin position="26"/>
        <end position="150"/>
    </location>
</feature>
<dbReference type="InterPro" id="IPR003607">
    <property type="entry name" value="HD/PDEase_dom"/>
</dbReference>
<dbReference type="InterPro" id="IPR052020">
    <property type="entry name" value="Cyclic_di-GMP/3'3'-cGAMP_PDE"/>
</dbReference>
<dbReference type="Pfam" id="PF13487">
    <property type="entry name" value="HD_5"/>
    <property type="match status" value="1"/>
</dbReference>
<dbReference type="SUPFAM" id="SSF109604">
    <property type="entry name" value="HD-domain/PDEase-like"/>
    <property type="match status" value="1"/>
</dbReference>
<dbReference type="InterPro" id="IPR037522">
    <property type="entry name" value="HD_GYP_dom"/>
</dbReference>
<evidence type="ECO:0000259" key="3">
    <source>
        <dbReference type="PROSITE" id="PS51832"/>
    </source>
</evidence>
<dbReference type="CDD" id="cd00077">
    <property type="entry name" value="HDc"/>
    <property type="match status" value="1"/>
</dbReference>
<sequence>MTDLVFAEELPEEAPAARAKPIDPWVVMIVDDDPAVHQVTQLVMADFEFNGRRLQFLDAYSAAEARELLRTRRDIALVLLDVVMESEHAGLDLARYIREEVQNNHVRIVLRTGQPGQAPEEHVIKTYDINDYKEKTELTKRKLITVFYSALRSYRDIMIIEQSRQSLRRSIDAITRVYDSQNLRRFASAVLEQVAHLLGYEAQGLCASRISAYAASHIEGRLKVLAATSEYSRLLVDEEVESLPESVRQALDRALSSQASYFEELCFVGYYRSSTGNESLLYMVFSEPVDAQARELLEIFCANVAITYESLLLREEIQDTQRSTVYIIGEAVERRSKETGAHVRRVGELSALLAEAVGMKGGDVEFMRQASPLHDVGKIGIPDRVLNKPGKLDEEEWQVMQTHARIGYELLNKSDKRILQLGAIIAHEHHERWDGQGYPRGLAGDQIHIAGRIVALADVLDALVSQRCYKEAWSFDDAINYVQEQAGKQFDPQLVKLLTERLDLVRDIYRLFPDQANP</sequence>
<reference evidence="4" key="1">
    <citation type="submission" date="2023-09" db="EMBL/GenBank/DDBJ databases">
        <title>Paucibacter sp. APW11 Genome sequencing and assembly.</title>
        <authorList>
            <person name="Kim I."/>
        </authorList>
    </citation>
    <scope>NUCLEOTIDE SEQUENCE</scope>
    <source>
        <strain evidence="4">APW11</strain>
    </source>
</reference>
<dbReference type="Proteomes" id="UP001246372">
    <property type="component" value="Unassembled WGS sequence"/>
</dbReference>
<dbReference type="Pfam" id="PF11849">
    <property type="entry name" value="DUF3369"/>
    <property type="match status" value="1"/>
</dbReference>
<dbReference type="SMART" id="SM00471">
    <property type="entry name" value="HDc"/>
    <property type="match status" value="1"/>
</dbReference>
<keyword evidence="1" id="KW-0597">Phosphoprotein</keyword>
<dbReference type="Pfam" id="PF00072">
    <property type="entry name" value="Response_reg"/>
    <property type="match status" value="1"/>
</dbReference>
<dbReference type="EMBL" id="JAVXZY010000005">
    <property type="protein sequence ID" value="MDT9000187.1"/>
    <property type="molecule type" value="Genomic_DNA"/>
</dbReference>
<evidence type="ECO:0000259" key="2">
    <source>
        <dbReference type="PROSITE" id="PS50110"/>
    </source>
</evidence>
<dbReference type="PANTHER" id="PTHR45228:SF9">
    <property type="entry name" value="3'3'-CGAMP-SPECIFIC PHOSPHODIESTERASE 2"/>
    <property type="match status" value="1"/>
</dbReference>
<name>A0ABU3PDJ2_9BURK</name>
<feature type="modified residue" description="4-aspartylphosphate" evidence="1">
    <location>
        <position position="81"/>
    </location>
</feature>
<feature type="domain" description="HD-GYP" evidence="3">
    <location>
        <begin position="317"/>
        <end position="514"/>
    </location>
</feature>
<dbReference type="InterPro" id="IPR001789">
    <property type="entry name" value="Sig_transdc_resp-reg_receiver"/>
</dbReference>
<accession>A0ABU3PDJ2</accession>
<organism evidence="4 5">
    <name type="scientific">Roseateles aquae</name>
    <dbReference type="NCBI Taxonomy" id="3077235"/>
    <lineage>
        <taxon>Bacteria</taxon>
        <taxon>Pseudomonadati</taxon>
        <taxon>Pseudomonadota</taxon>
        <taxon>Betaproteobacteria</taxon>
        <taxon>Burkholderiales</taxon>
        <taxon>Sphaerotilaceae</taxon>
        <taxon>Roseateles</taxon>
    </lineage>
</organism>
<evidence type="ECO:0000256" key="1">
    <source>
        <dbReference type="PROSITE-ProRule" id="PRU00169"/>
    </source>
</evidence>
<dbReference type="PROSITE" id="PS50110">
    <property type="entry name" value="RESPONSE_REGULATORY"/>
    <property type="match status" value="1"/>
</dbReference>
<dbReference type="Gene3D" id="1.10.3210.10">
    <property type="entry name" value="Hypothetical protein af1432"/>
    <property type="match status" value="1"/>
</dbReference>
<dbReference type="RefSeq" id="WP_315650748.1">
    <property type="nucleotide sequence ID" value="NZ_JAVXZY010000005.1"/>
</dbReference>
<dbReference type="InterPro" id="IPR011006">
    <property type="entry name" value="CheY-like_superfamily"/>
</dbReference>
<evidence type="ECO:0000313" key="4">
    <source>
        <dbReference type="EMBL" id="MDT9000187.1"/>
    </source>
</evidence>
<gene>
    <name evidence="4" type="ORF">RQP53_13000</name>
</gene>
<dbReference type="PROSITE" id="PS51832">
    <property type="entry name" value="HD_GYP"/>
    <property type="match status" value="1"/>
</dbReference>